<feature type="disulfide bond" evidence="1">
    <location>
        <begin position="19"/>
        <end position="32"/>
    </location>
</feature>
<keyword evidence="2" id="KW-1133">Transmembrane helix</keyword>
<dbReference type="PROSITE" id="PS50050">
    <property type="entry name" value="TNFR_NGFR_2"/>
    <property type="match status" value="2"/>
</dbReference>
<dbReference type="GO" id="GO:0002768">
    <property type="term" value="P:immune response-regulating cell surface receptor signaling pathway"/>
    <property type="evidence" value="ECO:0007669"/>
    <property type="project" value="TreeGrafter"/>
</dbReference>
<proteinExistence type="predicted"/>
<feature type="disulfide bond" evidence="1">
    <location>
        <begin position="22"/>
        <end position="40"/>
    </location>
</feature>
<feature type="disulfide bond" evidence="1">
    <location>
        <begin position="43"/>
        <end position="58"/>
    </location>
</feature>
<dbReference type="EMBL" id="JAINUG010000142">
    <property type="protein sequence ID" value="KAJ8392903.1"/>
    <property type="molecule type" value="Genomic_DNA"/>
</dbReference>
<dbReference type="GO" id="GO:0009897">
    <property type="term" value="C:external side of plasma membrane"/>
    <property type="evidence" value="ECO:0007669"/>
    <property type="project" value="TreeGrafter"/>
</dbReference>
<organism evidence="4 5">
    <name type="scientific">Aldrovandia affinis</name>
    <dbReference type="NCBI Taxonomy" id="143900"/>
    <lineage>
        <taxon>Eukaryota</taxon>
        <taxon>Metazoa</taxon>
        <taxon>Chordata</taxon>
        <taxon>Craniata</taxon>
        <taxon>Vertebrata</taxon>
        <taxon>Euteleostomi</taxon>
        <taxon>Actinopterygii</taxon>
        <taxon>Neopterygii</taxon>
        <taxon>Teleostei</taxon>
        <taxon>Notacanthiformes</taxon>
        <taxon>Halosauridae</taxon>
        <taxon>Aldrovandia</taxon>
    </lineage>
</organism>
<feature type="repeat" description="TNFR-Cys" evidence="1">
    <location>
        <begin position="42"/>
        <end position="84"/>
    </location>
</feature>
<dbReference type="Pfam" id="PF00020">
    <property type="entry name" value="TNFR_c6"/>
    <property type="match status" value="2"/>
</dbReference>
<comment type="caution">
    <text evidence="1">Lacks conserved residue(s) required for the propagation of feature annotation.</text>
</comment>
<feature type="transmembrane region" description="Helical" evidence="2">
    <location>
        <begin position="181"/>
        <end position="205"/>
    </location>
</feature>
<dbReference type="SMART" id="SM01411">
    <property type="entry name" value="Ephrin_rec_like"/>
    <property type="match status" value="2"/>
</dbReference>
<keyword evidence="1" id="KW-1015">Disulfide bond</keyword>
<dbReference type="InterPro" id="IPR052135">
    <property type="entry name" value="TNFRSF5"/>
</dbReference>
<gene>
    <name evidence="4" type="ORF">AAFF_G00071070</name>
</gene>
<reference evidence="4" key="1">
    <citation type="journal article" date="2023" name="Science">
        <title>Genome structures resolve the early diversification of teleost fishes.</title>
        <authorList>
            <person name="Parey E."/>
            <person name="Louis A."/>
            <person name="Montfort J."/>
            <person name="Bouchez O."/>
            <person name="Roques C."/>
            <person name="Iampietro C."/>
            <person name="Lluch J."/>
            <person name="Castinel A."/>
            <person name="Donnadieu C."/>
            <person name="Desvignes T."/>
            <person name="Floi Bucao C."/>
            <person name="Jouanno E."/>
            <person name="Wen M."/>
            <person name="Mejri S."/>
            <person name="Dirks R."/>
            <person name="Jansen H."/>
            <person name="Henkel C."/>
            <person name="Chen W.J."/>
            <person name="Zahm M."/>
            <person name="Cabau C."/>
            <person name="Klopp C."/>
            <person name="Thompson A.W."/>
            <person name="Robinson-Rechavi M."/>
            <person name="Braasch I."/>
            <person name="Lecointre G."/>
            <person name="Bobe J."/>
            <person name="Postlethwait J.H."/>
            <person name="Berthelot C."/>
            <person name="Roest Crollius H."/>
            <person name="Guiguen Y."/>
        </authorList>
    </citation>
    <scope>NUCLEOTIDE SEQUENCE</scope>
    <source>
        <strain evidence="4">NC1722</strain>
    </source>
</reference>
<dbReference type="SUPFAM" id="SSF57586">
    <property type="entry name" value="TNF receptor-like"/>
    <property type="match status" value="2"/>
</dbReference>
<dbReference type="GO" id="GO:0006955">
    <property type="term" value="P:immune response"/>
    <property type="evidence" value="ECO:0007669"/>
    <property type="project" value="InterPro"/>
</dbReference>
<name>A0AAD7RYW7_9TELE</name>
<dbReference type="Proteomes" id="UP001221898">
    <property type="component" value="Unassembled WGS sequence"/>
</dbReference>
<evidence type="ECO:0000313" key="5">
    <source>
        <dbReference type="Proteomes" id="UP001221898"/>
    </source>
</evidence>
<feature type="repeat" description="TNFR-Cys" evidence="1">
    <location>
        <begin position="6"/>
        <end position="40"/>
    </location>
</feature>
<dbReference type="GO" id="GO:0004888">
    <property type="term" value="F:transmembrane signaling receptor activity"/>
    <property type="evidence" value="ECO:0007669"/>
    <property type="project" value="InterPro"/>
</dbReference>
<evidence type="ECO:0000256" key="1">
    <source>
        <dbReference type="PROSITE-ProRule" id="PRU00206"/>
    </source>
</evidence>
<dbReference type="PANTHER" id="PTHR46875:SF2">
    <property type="entry name" value="TUMOR NECROSIS FACTOR RECEPTOR SUPERFAMILY MEMBER 5-LIKE ISOFORM X1"/>
    <property type="match status" value="1"/>
</dbReference>
<dbReference type="InterPro" id="IPR001368">
    <property type="entry name" value="TNFR/NGFR_Cys_rich_reg"/>
</dbReference>
<dbReference type="AlphaFoldDB" id="A0AAD7RYW7"/>
<accession>A0AAD7RYW7</accession>
<evidence type="ECO:0000313" key="4">
    <source>
        <dbReference type="EMBL" id="KAJ8392903.1"/>
    </source>
</evidence>
<protein>
    <recommendedName>
        <fullName evidence="3">TNFR-Cys domain-containing protein</fullName>
    </recommendedName>
</protein>
<keyword evidence="2" id="KW-0812">Transmembrane</keyword>
<dbReference type="GO" id="GO:0035631">
    <property type="term" value="C:CD40 receptor complex"/>
    <property type="evidence" value="ECO:0007669"/>
    <property type="project" value="TreeGrafter"/>
</dbReference>
<keyword evidence="5" id="KW-1185">Reference proteome</keyword>
<dbReference type="PANTHER" id="PTHR46875">
    <property type="entry name" value="TUMOR NECROSIS FACTOR RECEPTOR SUPERFAMILY MEMBER 5"/>
    <property type="match status" value="1"/>
</dbReference>
<dbReference type="Gene3D" id="2.10.50.10">
    <property type="entry name" value="Tumor Necrosis Factor Receptor, subunit A, domain 2"/>
    <property type="match status" value="3"/>
</dbReference>
<evidence type="ECO:0000256" key="2">
    <source>
        <dbReference type="SAM" id="Phobius"/>
    </source>
</evidence>
<keyword evidence="2" id="KW-0472">Membrane</keyword>
<sequence length="243" mass="27166">MTTRPLCRDGEFPHEERCCVGCPKGQYVLSSCEKLKQTVCQECPHGHYTDDVNFLFKCRPCRSCHSSSHMMLAGECKANQNRQCICEDGFYCVESSCEHCRPVSKDMECPQGHGVTTSSKGQMACTKCPEGTYNNVTDSKTPCLPHTNCKAPGMQLKDPGTEYSDALCEPVKIRAEPGCHWVLPACLWAGLALTVLFIGFGYFCWGTKRRSKKKKVHKLELERNDKTLRQSFPFSSDAVILSS</sequence>
<comment type="caution">
    <text evidence="4">The sequence shown here is derived from an EMBL/GenBank/DDBJ whole genome shotgun (WGS) entry which is preliminary data.</text>
</comment>
<feature type="domain" description="TNFR-Cys" evidence="3">
    <location>
        <begin position="6"/>
        <end position="40"/>
    </location>
</feature>
<evidence type="ECO:0000259" key="3">
    <source>
        <dbReference type="PROSITE" id="PS50050"/>
    </source>
</evidence>
<dbReference type="PRINTS" id="PR01680">
    <property type="entry name" value="TNFACTORR6"/>
</dbReference>
<feature type="domain" description="TNFR-Cys" evidence="3">
    <location>
        <begin position="42"/>
        <end position="84"/>
    </location>
</feature>
<dbReference type="GO" id="GO:0006915">
    <property type="term" value="P:apoptotic process"/>
    <property type="evidence" value="ECO:0007669"/>
    <property type="project" value="InterPro"/>
</dbReference>
<dbReference type="PROSITE" id="PS00652">
    <property type="entry name" value="TNFR_NGFR_1"/>
    <property type="match status" value="1"/>
</dbReference>
<dbReference type="InterPro" id="IPR008063">
    <property type="entry name" value="Fas_rcpt"/>
</dbReference>
<dbReference type="SMART" id="SM00208">
    <property type="entry name" value="TNFR"/>
    <property type="match status" value="3"/>
</dbReference>